<name>A0A1I2CL57_9GAMM</name>
<dbReference type="STRING" id="500610.SAMN02799615_01521"/>
<sequence length="198" mass="19834">MKKSPLLVAMPALALSALLLSGCGMFRSEKAWEAAKQETPLEIPPGLDTPSTSAALVIPEQGANNPTANGATARVGKGGGVIADGFVLSDSVDNAYRRVGQALEQGDIGQVVSHDDAGHAYTLSVVASAAPASKPGFFHRIFGGGKKDSSAAAPGAAPHQVQVVVGPSGQSASEVRAQGDGAAVAKVVDTLKARLGGN</sequence>
<dbReference type="EMBL" id="FONH01000003">
    <property type="protein sequence ID" value="SFE68450.1"/>
    <property type="molecule type" value="Genomic_DNA"/>
</dbReference>
<dbReference type="AlphaFoldDB" id="A0A1I2CL57"/>
<feature type="chain" id="PRO_5011698667" description="Lipoprotein" evidence="1">
    <location>
        <begin position="22"/>
        <end position="198"/>
    </location>
</feature>
<keyword evidence="3" id="KW-1185">Reference proteome</keyword>
<evidence type="ECO:0000313" key="2">
    <source>
        <dbReference type="EMBL" id="SFE68450.1"/>
    </source>
</evidence>
<organism evidence="2 3">
    <name type="scientific">Dyella marensis</name>
    <dbReference type="NCBI Taxonomy" id="500610"/>
    <lineage>
        <taxon>Bacteria</taxon>
        <taxon>Pseudomonadati</taxon>
        <taxon>Pseudomonadota</taxon>
        <taxon>Gammaproteobacteria</taxon>
        <taxon>Lysobacterales</taxon>
        <taxon>Rhodanobacteraceae</taxon>
        <taxon>Dyella</taxon>
    </lineage>
</organism>
<evidence type="ECO:0000313" key="3">
    <source>
        <dbReference type="Proteomes" id="UP000199477"/>
    </source>
</evidence>
<dbReference type="Proteomes" id="UP000199477">
    <property type="component" value="Unassembled WGS sequence"/>
</dbReference>
<keyword evidence="1" id="KW-0732">Signal</keyword>
<accession>A0A1I2CL57</accession>
<feature type="signal peptide" evidence="1">
    <location>
        <begin position="1"/>
        <end position="21"/>
    </location>
</feature>
<reference evidence="3" key="1">
    <citation type="submission" date="2016-10" db="EMBL/GenBank/DDBJ databases">
        <authorList>
            <person name="Varghese N."/>
            <person name="Submissions S."/>
        </authorList>
    </citation>
    <scope>NUCLEOTIDE SEQUENCE [LARGE SCALE GENOMIC DNA]</scope>
    <source>
        <strain evidence="3">UNC178MFTsu3.1</strain>
    </source>
</reference>
<evidence type="ECO:0000256" key="1">
    <source>
        <dbReference type="SAM" id="SignalP"/>
    </source>
</evidence>
<dbReference type="RefSeq" id="WP_026636262.1">
    <property type="nucleotide sequence ID" value="NZ_FONH01000003.1"/>
</dbReference>
<gene>
    <name evidence="2" type="ORF">SAMN02799615_01521</name>
</gene>
<protein>
    <recommendedName>
        <fullName evidence="4">Lipoprotein</fullName>
    </recommendedName>
</protein>
<evidence type="ECO:0008006" key="4">
    <source>
        <dbReference type="Google" id="ProtNLM"/>
    </source>
</evidence>
<proteinExistence type="predicted"/>
<dbReference type="PROSITE" id="PS51257">
    <property type="entry name" value="PROKAR_LIPOPROTEIN"/>
    <property type="match status" value="1"/>
</dbReference>